<evidence type="ECO:0000313" key="4">
    <source>
        <dbReference type="EMBL" id="KUK66782.1"/>
    </source>
</evidence>
<feature type="domain" description="Calcineurin-like phosphoesterase" evidence="3">
    <location>
        <begin position="1"/>
        <end position="146"/>
    </location>
</feature>
<dbReference type="InterPro" id="IPR024654">
    <property type="entry name" value="Calcineurin-like_PHP_lpxH"/>
</dbReference>
<dbReference type="SUPFAM" id="SSF56300">
    <property type="entry name" value="Metallo-dependent phosphatases"/>
    <property type="match status" value="1"/>
</dbReference>
<evidence type="ECO:0000256" key="2">
    <source>
        <dbReference type="RuleBase" id="RU362039"/>
    </source>
</evidence>
<dbReference type="Pfam" id="PF12850">
    <property type="entry name" value="Metallophos_2"/>
    <property type="match status" value="1"/>
</dbReference>
<dbReference type="Proteomes" id="UP000055014">
    <property type="component" value="Unassembled WGS sequence"/>
</dbReference>
<comment type="similarity">
    <text evidence="1 2">Belongs to the metallophosphoesterase superfamily. YfcE family.</text>
</comment>
<comment type="caution">
    <text evidence="4">The sequence shown here is derived from an EMBL/GenBank/DDBJ whole genome shotgun (WGS) entry which is preliminary data.</text>
</comment>
<dbReference type="CDD" id="cd00841">
    <property type="entry name" value="MPP_YfcE"/>
    <property type="match status" value="1"/>
</dbReference>
<dbReference type="InterPro" id="IPR029052">
    <property type="entry name" value="Metallo-depent_PP-like"/>
</dbReference>
<dbReference type="AlphaFoldDB" id="A0A101GYG5"/>
<sequence>MKWMIMSDSHDNMARIAEAVSLAIDREVDVLFHCGDLVSPFAARELLRFSGELHVVIGNNDGELLGLKSVLGNSLIKGPKEIEVNGHRVILMHEPFGLKDTIRGAFLLYGHTHNLDIRLDSSPVIVNPGESCGYLTGRPTVVIIDPNNLKYELIELE</sequence>
<dbReference type="InterPro" id="IPR041802">
    <property type="entry name" value="MPP_YfcE"/>
</dbReference>
<evidence type="ECO:0000313" key="5">
    <source>
        <dbReference type="EMBL" id="KUK91276.1"/>
    </source>
</evidence>
<dbReference type="InterPro" id="IPR000979">
    <property type="entry name" value="Phosphodiesterase_MJ0936/Vps29"/>
</dbReference>
<reference evidence="6 7" key="2">
    <citation type="journal article" date="2015" name="MBio">
        <title>Genome-Resolved Metagenomic Analysis Reveals Roles for Candidate Phyla and Other Microbial Community Members in Biogeochemical Transformations in Oil Reservoirs.</title>
        <authorList>
            <person name="Hu P."/>
            <person name="Tom L."/>
            <person name="Singh A."/>
            <person name="Thomas B.C."/>
            <person name="Baker B.J."/>
            <person name="Piceno Y.M."/>
            <person name="Andersen G.L."/>
            <person name="Banfield J.F."/>
        </authorList>
    </citation>
    <scope>NUCLEOTIDE SEQUENCE [LARGE SCALE GENOMIC DNA]</scope>
</reference>
<dbReference type="GO" id="GO:0046872">
    <property type="term" value="F:metal ion binding"/>
    <property type="evidence" value="ECO:0007669"/>
    <property type="project" value="UniProtKB-KW"/>
</dbReference>
<dbReference type="GO" id="GO:0016787">
    <property type="term" value="F:hydrolase activity"/>
    <property type="evidence" value="ECO:0007669"/>
    <property type="project" value="UniProtKB-UniRule"/>
</dbReference>
<dbReference type="EMBL" id="LGGH01000171">
    <property type="protein sequence ID" value="KUK66782.1"/>
    <property type="molecule type" value="Genomic_DNA"/>
</dbReference>
<evidence type="ECO:0000256" key="1">
    <source>
        <dbReference type="ARBA" id="ARBA00008950"/>
    </source>
</evidence>
<protein>
    <recommendedName>
        <fullName evidence="2">Phosphoesterase</fullName>
        <ecNumber evidence="2">3.1.4.-</ecNumber>
    </recommendedName>
</protein>
<dbReference type="EC" id="3.1.4.-" evidence="2"/>
<gene>
    <name evidence="4" type="ORF">XD86_1064</name>
    <name evidence="5" type="ORF">XE02_0135</name>
</gene>
<evidence type="ECO:0000259" key="3">
    <source>
        <dbReference type="Pfam" id="PF12850"/>
    </source>
</evidence>
<dbReference type="PANTHER" id="PTHR43165:SF1">
    <property type="entry name" value="PHOSPHODIESTERASE MJ0936"/>
    <property type="match status" value="1"/>
</dbReference>
<keyword evidence="2" id="KW-0479">Metal-binding</keyword>
<dbReference type="PATRIC" id="fig|1236046.5.peg.790"/>
<dbReference type="PANTHER" id="PTHR43165">
    <property type="entry name" value="METALLOPHOSPHOESTERASE"/>
    <property type="match status" value="1"/>
</dbReference>
<evidence type="ECO:0000313" key="7">
    <source>
        <dbReference type="Proteomes" id="UP000055014"/>
    </source>
</evidence>
<reference evidence="4" key="1">
    <citation type="journal article" date="2015" name="MBio">
        <title>Genome-resolved metagenomic analysis reveals roles for candidate phyla and other microbial community members in biogeochemical transformations in oil reservoirs.</title>
        <authorList>
            <person name="Hu P."/>
            <person name="Tom L."/>
            <person name="Singh A."/>
            <person name="Thomas B.C."/>
            <person name="Baker B.J."/>
            <person name="Piceno Y.M."/>
            <person name="Andersen G.L."/>
            <person name="Banfield J.F."/>
        </authorList>
    </citation>
    <scope>NUCLEOTIDE SEQUENCE [LARGE SCALE GENOMIC DNA]</scope>
    <source>
        <strain evidence="4">46_47</strain>
        <strain evidence="5">46_70</strain>
    </source>
</reference>
<organism evidence="4 6">
    <name type="scientific">Mesotoga infera</name>
    <dbReference type="NCBI Taxonomy" id="1236046"/>
    <lineage>
        <taxon>Bacteria</taxon>
        <taxon>Thermotogati</taxon>
        <taxon>Thermotogota</taxon>
        <taxon>Thermotogae</taxon>
        <taxon>Kosmotogales</taxon>
        <taxon>Kosmotogaceae</taxon>
        <taxon>Mesotoga</taxon>
    </lineage>
</organism>
<evidence type="ECO:0000313" key="6">
    <source>
        <dbReference type="Proteomes" id="UP000054260"/>
    </source>
</evidence>
<dbReference type="NCBIfam" id="TIGR00040">
    <property type="entry name" value="yfcE"/>
    <property type="match status" value="1"/>
</dbReference>
<dbReference type="Proteomes" id="UP000054260">
    <property type="component" value="Unassembled WGS sequence"/>
</dbReference>
<dbReference type="EMBL" id="LGGW01000005">
    <property type="protein sequence ID" value="KUK91276.1"/>
    <property type="molecule type" value="Genomic_DNA"/>
</dbReference>
<dbReference type="Gene3D" id="3.60.21.10">
    <property type="match status" value="1"/>
</dbReference>
<comment type="cofactor">
    <cofactor evidence="2">
        <name>a divalent metal cation</name>
        <dbReference type="ChEBI" id="CHEBI:60240"/>
    </cofactor>
</comment>
<proteinExistence type="inferred from homology"/>
<accession>A0A101GYG5</accession>
<dbReference type="InterPro" id="IPR053193">
    <property type="entry name" value="MetalloPDE_YfcE-like"/>
</dbReference>
<name>A0A101GYG5_9BACT</name>